<name>A0A553RH57_9TELE</name>
<dbReference type="GO" id="GO:0006382">
    <property type="term" value="P:adenosine to inosine editing"/>
    <property type="evidence" value="ECO:0007669"/>
    <property type="project" value="TreeGrafter"/>
</dbReference>
<sequence>MRRFYCEQHWWPSEADLTDSSLLIEQKAWLAENLSCRLQGHLDLLFTKSIRVIFSQPFSAQSYAQMVRWRHHQANLSVPLVKVSELTAWTPPSPWTSLFLITPLMAHLVREKYIELAGCSSLLHPHHKGLAGIVMTTGLDLRQAQVVALSTGTKCINGEFLSDRGLVVNDCHAEITTRRAFLRFLYSQLELHLSKRKEDWEQSIFVRQKDCCLRLRENILFHMYISTSPCGDARLHSPYEISSDLHNTRRLVKKFRGHLRSKIESGEGTLPVRSTRPVQMWDGVLQGERLITMSCTDKISRWNVLGLQGALLSHFLEPVYMFSLTVGSLRHTGHFSRVINHRLERVGPLPVCYRRNKPLLSGLSSSERRHPGKSTGVSVNWTVGDPQLEILDASTGKMRDSGAPSRLCKHVLFERWLRLYHKLVVEGTSSIHLYCNAKLAAGTYQTVKLQWLKSLQEAGFGTWVRKPPEQENFSLKV</sequence>
<dbReference type="EMBL" id="SRMA01024087">
    <property type="protein sequence ID" value="TRZ01510.1"/>
    <property type="molecule type" value="Genomic_DNA"/>
</dbReference>
<dbReference type="PANTHER" id="PTHR10910">
    <property type="entry name" value="EUKARYOTE SPECIFIC DSRNA BINDING PROTEIN"/>
    <property type="match status" value="1"/>
</dbReference>
<reference evidence="2 3" key="1">
    <citation type="journal article" date="2019" name="Sci. Data">
        <title>Hybrid genome assembly and annotation of Danionella translucida.</title>
        <authorList>
            <person name="Kadobianskyi M."/>
            <person name="Schulze L."/>
            <person name="Schuelke M."/>
            <person name="Judkewitz B."/>
        </authorList>
    </citation>
    <scope>NUCLEOTIDE SEQUENCE [LARGE SCALE GENOMIC DNA]</scope>
    <source>
        <strain evidence="2 3">Bolton</strain>
    </source>
</reference>
<dbReference type="GO" id="GO:0005730">
    <property type="term" value="C:nucleolus"/>
    <property type="evidence" value="ECO:0007669"/>
    <property type="project" value="TreeGrafter"/>
</dbReference>
<dbReference type="Proteomes" id="UP000316079">
    <property type="component" value="Unassembled WGS sequence"/>
</dbReference>
<gene>
    <name evidence="2" type="ORF">DNTS_020236</name>
</gene>
<dbReference type="GO" id="GO:0008251">
    <property type="term" value="F:tRNA-specific adenosine deaminase activity"/>
    <property type="evidence" value="ECO:0007669"/>
    <property type="project" value="TreeGrafter"/>
</dbReference>
<organism evidence="2 3">
    <name type="scientific">Danionella cerebrum</name>
    <dbReference type="NCBI Taxonomy" id="2873325"/>
    <lineage>
        <taxon>Eukaryota</taxon>
        <taxon>Metazoa</taxon>
        <taxon>Chordata</taxon>
        <taxon>Craniata</taxon>
        <taxon>Vertebrata</taxon>
        <taxon>Euteleostomi</taxon>
        <taxon>Actinopterygii</taxon>
        <taxon>Neopterygii</taxon>
        <taxon>Teleostei</taxon>
        <taxon>Ostariophysi</taxon>
        <taxon>Cypriniformes</taxon>
        <taxon>Danionidae</taxon>
        <taxon>Danioninae</taxon>
        <taxon>Danionella</taxon>
    </lineage>
</organism>
<proteinExistence type="predicted"/>
<feature type="domain" description="A to I editase" evidence="1">
    <location>
        <begin position="148"/>
        <end position="473"/>
    </location>
</feature>
<dbReference type="OrthoDB" id="10268011at2759"/>
<evidence type="ECO:0000313" key="2">
    <source>
        <dbReference type="EMBL" id="TRZ01511.1"/>
    </source>
</evidence>
<dbReference type="EMBL" id="SRMA01024087">
    <property type="protein sequence ID" value="TRZ01511.1"/>
    <property type="molecule type" value="Genomic_DNA"/>
</dbReference>
<dbReference type="GO" id="GO:0003725">
    <property type="term" value="F:double-stranded RNA binding"/>
    <property type="evidence" value="ECO:0007669"/>
    <property type="project" value="TreeGrafter"/>
</dbReference>
<dbReference type="Pfam" id="PF02137">
    <property type="entry name" value="A_deamin"/>
    <property type="match status" value="1"/>
</dbReference>
<dbReference type="PANTHER" id="PTHR10910:SF17">
    <property type="entry name" value="DOUBLE-STRANDED RNA-SPECIFIC EDITASE B2"/>
    <property type="match status" value="1"/>
</dbReference>
<dbReference type="STRING" id="623744.A0A553RH57"/>
<dbReference type="GO" id="GO:0006396">
    <property type="term" value="P:RNA processing"/>
    <property type="evidence" value="ECO:0007669"/>
    <property type="project" value="InterPro"/>
</dbReference>
<reference evidence="2" key="2">
    <citation type="submission" date="2019-04" db="EMBL/GenBank/DDBJ databases">
        <authorList>
            <person name="Kadobianskyi M."/>
            <person name="Schulze L."/>
            <person name="Schuelke M."/>
            <person name="Judkewitz B."/>
        </authorList>
    </citation>
    <scope>NUCLEOTIDE SEQUENCE</scope>
    <source>
        <strain evidence="2">Bolton</strain>
        <tissue evidence="2">Whole-body</tissue>
    </source>
</reference>
<dbReference type="SMART" id="SM00552">
    <property type="entry name" value="ADEAMc"/>
    <property type="match status" value="1"/>
</dbReference>
<dbReference type="GO" id="GO:0005737">
    <property type="term" value="C:cytoplasm"/>
    <property type="evidence" value="ECO:0007669"/>
    <property type="project" value="TreeGrafter"/>
</dbReference>
<keyword evidence="3" id="KW-1185">Reference proteome</keyword>
<dbReference type="InterPro" id="IPR002466">
    <property type="entry name" value="A_deamin"/>
</dbReference>
<dbReference type="GO" id="GO:0003726">
    <property type="term" value="F:double-stranded RNA adenosine deaminase activity"/>
    <property type="evidence" value="ECO:0007669"/>
    <property type="project" value="TreeGrafter"/>
</dbReference>
<evidence type="ECO:0000259" key="1">
    <source>
        <dbReference type="PROSITE" id="PS50141"/>
    </source>
</evidence>
<dbReference type="PROSITE" id="PS50141">
    <property type="entry name" value="A_DEAMIN_EDITASE"/>
    <property type="match status" value="1"/>
</dbReference>
<protein>
    <recommendedName>
        <fullName evidence="1">A to I editase domain-containing protein</fullName>
    </recommendedName>
</protein>
<comment type="caution">
    <text evidence="2">The sequence shown here is derived from an EMBL/GenBank/DDBJ whole genome shotgun (WGS) entry which is preliminary data.</text>
</comment>
<dbReference type="AlphaFoldDB" id="A0A553RH57"/>
<evidence type="ECO:0000313" key="3">
    <source>
        <dbReference type="Proteomes" id="UP000316079"/>
    </source>
</evidence>
<accession>A0A553RH57</accession>